<feature type="transmembrane region" description="Helical" evidence="1">
    <location>
        <begin position="7"/>
        <end position="28"/>
    </location>
</feature>
<evidence type="ECO:0000313" key="2">
    <source>
        <dbReference type="EMBL" id="KAG7452361.1"/>
    </source>
</evidence>
<dbReference type="AlphaFoldDB" id="A0A9P8AYL9"/>
<dbReference type="RefSeq" id="XP_043045861.1">
    <property type="nucleotide sequence ID" value="XM_043180412.1"/>
</dbReference>
<name>A0A9P8AYL9_9AGAR</name>
<dbReference type="GeneID" id="66102708"/>
<keyword evidence="1" id="KW-0472">Membrane</keyword>
<organism evidence="2 3">
    <name type="scientific">Guyanagaster necrorhizus</name>
    <dbReference type="NCBI Taxonomy" id="856835"/>
    <lineage>
        <taxon>Eukaryota</taxon>
        <taxon>Fungi</taxon>
        <taxon>Dikarya</taxon>
        <taxon>Basidiomycota</taxon>
        <taxon>Agaricomycotina</taxon>
        <taxon>Agaricomycetes</taxon>
        <taxon>Agaricomycetidae</taxon>
        <taxon>Agaricales</taxon>
        <taxon>Marasmiineae</taxon>
        <taxon>Physalacriaceae</taxon>
        <taxon>Guyanagaster</taxon>
    </lineage>
</organism>
<reference evidence="2" key="1">
    <citation type="submission" date="2020-11" db="EMBL/GenBank/DDBJ databases">
        <title>Adaptations for nitrogen fixation in a non-lichenized fungal sporocarp promotes dispersal by wood-feeding termites.</title>
        <authorList>
            <consortium name="DOE Joint Genome Institute"/>
            <person name="Koch R.A."/>
            <person name="Yoon G."/>
            <person name="Arayal U."/>
            <person name="Lail K."/>
            <person name="Amirebrahimi M."/>
            <person name="Labutti K."/>
            <person name="Lipzen A."/>
            <person name="Riley R."/>
            <person name="Barry K."/>
            <person name="Henrissat B."/>
            <person name="Grigoriev I.V."/>
            <person name="Herr J.R."/>
            <person name="Aime M.C."/>
        </authorList>
    </citation>
    <scope>NUCLEOTIDE SEQUENCE</scope>
    <source>
        <strain evidence="2">MCA 3950</strain>
    </source>
</reference>
<keyword evidence="1" id="KW-0812">Transmembrane</keyword>
<dbReference type="Proteomes" id="UP000812287">
    <property type="component" value="Unassembled WGS sequence"/>
</dbReference>
<dbReference type="EMBL" id="MU250524">
    <property type="protein sequence ID" value="KAG7452361.1"/>
    <property type="molecule type" value="Genomic_DNA"/>
</dbReference>
<proteinExistence type="predicted"/>
<keyword evidence="3" id="KW-1185">Reference proteome</keyword>
<comment type="caution">
    <text evidence="2">The sequence shown here is derived from an EMBL/GenBank/DDBJ whole genome shotgun (WGS) entry which is preliminary data.</text>
</comment>
<gene>
    <name evidence="2" type="ORF">BT62DRAFT_299907</name>
</gene>
<sequence length="75" mass="8706">MRYISYLYVLICYILYLKHVFFIVFVGFPSHCFNIVATTLSGYTFVYHPPLHSSVYLQHSLRPVAGTVYFPSLPP</sequence>
<evidence type="ECO:0000313" key="3">
    <source>
        <dbReference type="Proteomes" id="UP000812287"/>
    </source>
</evidence>
<protein>
    <submittedName>
        <fullName evidence="2">Uncharacterized protein</fullName>
    </submittedName>
</protein>
<evidence type="ECO:0000256" key="1">
    <source>
        <dbReference type="SAM" id="Phobius"/>
    </source>
</evidence>
<accession>A0A9P8AYL9</accession>
<keyword evidence="1" id="KW-1133">Transmembrane helix</keyword>